<dbReference type="GO" id="GO:0006364">
    <property type="term" value="P:rRNA processing"/>
    <property type="evidence" value="ECO:0007669"/>
    <property type="project" value="InterPro"/>
</dbReference>
<dbReference type="PROSITE" id="PS50294">
    <property type="entry name" value="WD_REPEATS_REGION"/>
    <property type="match status" value="1"/>
</dbReference>
<dbReference type="SMART" id="SM00320">
    <property type="entry name" value="WD40"/>
    <property type="match status" value="3"/>
</dbReference>
<organism evidence="7 8">
    <name type="scientific">Plasmodium relictum</name>
    <dbReference type="NCBI Taxonomy" id="85471"/>
    <lineage>
        <taxon>Eukaryota</taxon>
        <taxon>Sar</taxon>
        <taxon>Alveolata</taxon>
        <taxon>Apicomplexa</taxon>
        <taxon>Aconoidasida</taxon>
        <taxon>Haemosporida</taxon>
        <taxon>Plasmodiidae</taxon>
        <taxon>Plasmodium</taxon>
        <taxon>Plasmodium (Haemamoeba)</taxon>
    </lineage>
</organism>
<keyword evidence="3" id="KW-0677">Repeat</keyword>
<dbReference type="Pfam" id="PF23419">
    <property type="entry name" value="WD40_RFWD3"/>
    <property type="match status" value="1"/>
</dbReference>
<keyword evidence="5" id="KW-0175">Coiled coil</keyword>
<dbReference type="InterPro" id="IPR036322">
    <property type="entry name" value="WD40_repeat_dom_sf"/>
</dbReference>
<dbReference type="Proteomes" id="UP000220158">
    <property type="component" value="Chromosome 14"/>
</dbReference>
<keyword evidence="1" id="KW-0597">Phosphoprotein</keyword>
<dbReference type="RefSeq" id="XP_028535323.1">
    <property type="nucleotide sequence ID" value="XM_028679628.1"/>
</dbReference>
<dbReference type="KEGG" id="prel:PRELSG_1453700"/>
<reference evidence="7 8" key="1">
    <citation type="submission" date="2015-04" db="EMBL/GenBank/DDBJ databases">
        <authorList>
            <consortium name="Pathogen Informatics"/>
        </authorList>
    </citation>
    <scope>NUCLEOTIDE SEQUENCE [LARGE SCALE GENOMIC DNA]</scope>
    <source>
        <strain evidence="7 8">SGS1</strain>
    </source>
</reference>
<dbReference type="InterPro" id="IPR015943">
    <property type="entry name" value="WD40/YVTN_repeat-like_dom_sf"/>
</dbReference>
<dbReference type="VEuPathDB" id="PlasmoDB:PRELSG_1453700"/>
<gene>
    <name evidence="7" type="ORF">PRELSG_1453700</name>
</gene>
<evidence type="ECO:0000313" key="7">
    <source>
        <dbReference type="EMBL" id="CRH02803.1"/>
    </source>
</evidence>
<evidence type="ECO:0000256" key="4">
    <source>
        <dbReference type="PROSITE-ProRule" id="PRU00221"/>
    </source>
</evidence>
<protein>
    <submittedName>
        <fullName evidence="7">rRNA processing WD-repeat protein, putative</fullName>
    </submittedName>
</protein>
<dbReference type="OMA" id="TPESTIW"/>
<dbReference type="Gene3D" id="2.130.10.10">
    <property type="entry name" value="YVTN repeat-like/Quinoprotein amine dehydrogenase"/>
    <property type="match status" value="1"/>
</dbReference>
<dbReference type="PROSITE" id="PS50082">
    <property type="entry name" value="WD_REPEATS_2"/>
    <property type="match status" value="2"/>
</dbReference>
<name>A0A1J1HBL6_PLARL</name>
<dbReference type="GeneID" id="39738969"/>
<sequence>MINKKLNIKKKNINNTVDTKEKKKVKQKETKVSDIVSCIACLSKDKKIQNKNKKDFLNIYEESDSSSYENGVKKKKKKYENENSYKYNALENIFNDEKKSKKIILEDSIISNDKKYIYEDELTIGKNDALIINGKIYKDVGTLEIHLFNYNDDIFNIYDDAIIDNYPLCLEIINQCYYENKNIVAIGTLNPDIGLWDLNNIDTLEPINYLGNSQVDIKKEEKKRKLHIKKKKENEKKEKKKNYENNLCGHTDCVTCLSSSKLISNLLCSGSKDRSIKLWDLSNLSHLHTFSFHKKKINNVAFHTKEKNILFSTSSDKTLKIYDIRKNTVGLNINLASTPESTIWSRYEEHAILSSDVNGYINKVDIRNIKSSNPIDNNTLKFKAFNKSCVSLLSTYYKDLTLAGSEDGIIKAYDFSKVTENEPLCVYTKNIKKNLFYMKDNEDWPNVVFLGSDKLFDWDLKSCEEIYKHFKL</sequence>
<dbReference type="PANTHER" id="PTHR14091">
    <property type="entry name" value="PERIODIC TRYPTOPHAN PROTEIN 1"/>
    <property type="match status" value="1"/>
</dbReference>
<accession>A0A1J1HBL6</accession>
<dbReference type="PANTHER" id="PTHR14091:SF0">
    <property type="entry name" value="PERIODIC TRYPTOPHAN PROTEIN 1 HOMOLOG"/>
    <property type="match status" value="1"/>
</dbReference>
<dbReference type="EMBL" id="LN835309">
    <property type="protein sequence ID" value="CRH02803.1"/>
    <property type="molecule type" value="Genomic_DNA"/>
</dbReference>
<dbReference type="InterPro" id="IPR001680">
    <property type="entry name" value="WD40_rpt"/>
</dbReference>
<evidence type="ECO:0000256" key="2">
    <source>
        <dbReference type="ARBA" id="ARBA00022574"/>
    </source>
</evidence>
<keyword evidence="2 4" id="KW-0853">WD repeat</keyword>
<keyword evidence="8" id="KW-1185">Reference proteome</keyword>
<dbReference type="InterPro" id="IPR044285">
    <property type="entry name" value="PWP1"/>
</dbReference>
<dbReference type="InterPro" id="IPR056527">
    <property type="entry name" value="WD40_RFWD3"/>
</dbReference>
<dbReference type="OrthoDB" id="270624at2759"/>
<evidence type="ECO:0000256" key="3">
    <source>
        <dbReference type="ARBA" id="ARBA00022737"/>
    </source>
</evidence>
<evidence type="ECO:0000259" key="6">
    <source>
        <dbReference type="Pfam" id="PF23419"/>
    </source>
</evidence>
<proteinExistence type="predicted"/>
<evidence type="ECO:0000313" key="8">
    <source>
        <dbReference type="Proteomes" id="UP000220158"/>
    </source>
</evidence>
<dbReference type="GO" id="GO:0005634">
    <property type="term" value="C:nucleus"/>
    <property type="evidence" value="ECO:0007669"/>
    <property type="project" value="TreeGrafter"/>
</dbReference>
<feature type="coiled-coil region" evidence="5">
    <location>
        <begin position="217"/>
        <end position="246"/>
    </location>
</feature>
<feature type="repeat" description="WD" evidence="4">
    <location>
        <begin position="290"/>
        <end position="332"/>
    </location>
</feature>
<dbReference type="SUPFAM" id="SSF50978">
    <property type="entry name" value="WD40 repeat-like"/>
    <property type="match status" value="1"/>
</dbReference>
<dbReference type="PROSITE" id="PS00678">
    <property type="entry name" value="WD_REPEATS_1"/>
    <property type="match status" value="1"/>
</dbReference>
<evidence type="ECO:0000256" key="5">
    <source>
        <dbReference type="SAM" id="Coils"/>
    </source>
</evidence>
<dbReference type="AlphaFoldDB" id="A0A1J1HBL6"/>
<feature type="domain" description="E3 ubiquitin-protein ligase RFWD3-like WD40" evidence="6">
    <location>
        <begin position="253"/>
        <end position="372"/>
    </location>
</feature>
<dbReference type="InterPro" id="IPR019775">
    <property type="entry name" value="WD40_repeat_CS"/>
</dbReference>
<evidence type="ECO:0000256" key="1">
    <source>
        <dbReference type="ARBA" id="ARBA00022553"/>
    </source>
</evidence>
<feature type="repeat" description="WD" evidence="4">
    <location>
        <begin position="247"/>
        <end position="289"/>
    </location>
</feature>